<dbReference type="InterPro" id="IPR002347">
    <property type="entry name" value="SDR_fam"/>
</dbReference>
<proteinExistence type="inferred from homology"/>
<dbReference type="OrthoDB" id="335726at2"/>
<evidence type="ECO:0000256" key="2">
    <source>
        <dbReference type="ARBA" id="ARBA00023002"/>
    </source>
</evidence>
<evidence type="ECO:0000313" key="4">
    <source>
        <dbReference type="Proteomes" id="UP000005307"/>
    </source>
</evidence>
<organism evidence="3 4">
    <name type="scientific">Octadecabacter antarcticus 307</name>
    <dbReference type="NCBI Taxonomy" id="391626"/>
    <lineage>
        <taxon>Bacteria</taxon>
        <taxon>Pseudomonadati</taxon>
        <taxon>Pseudomonadota</taxon>
        <taxon>Alphaproteobacteria</taxon>
        <taxon>Rhodobacterales</taxon>
        <taxon>Roseobacteraceae</taxon>
        <taxon>Octadecabacter</taxon>
    </lineage>
</organism>
<dbReference type="GO" id="GO:0016020">
    <property type="term" value="C:membrane"/>
    <property type="evidence" value="ECO:0007669"/>
    <property type="project" value="TreeGrafter"/>
</dbReference>
<dbReference type="AlphaFoldDB" id="M9R9G2"/>
<gene>
    <name evidence="3" type="ORF">OAN307_c38660</name>
</gene>
<name>M9R9G2_9RHOB</name>
<dbReference type="RefSeq" id="WP_015501251.1">
    <property type="nucleotide sequence ID" value="NC_020911.1"/>
</dbReference>
<comment type="similarity">
    <text evidence="1">Belongs to the short-chain dehydrogenases/reductases (SDR) family.</text>
</comment>
<dbReference type="Gene3D" id="3.40.50.720">
    <property type="entry name" value="NAD(P)-binding Rossmann-like Domain"/>
    <property type="match status" value="1"/>
</dbReference>
<evidence type="ECO:0000313" key="3">
    <source>
        <dbReference type="EMBL" id="AGI69309.1"/>
    </source>
</evidence>
<keyword evidence="2" id="KW-0560">Oxidoreductase</keyword>
<protein>
    <submittedName>
        <fullName evidence="3">Short-chain dehydrogenase/reductase SDR</fullName>
    </submittedName>
</protein>
<dbReference type="HOGENOM" id="CLU_010194_2_1_5"/>
<keyword evidence="4" id="KW-1185">Reference proteome</keyword>
<evidence type="ECO:0000256" key="1">
    <source>
        <dbReference type="ARBA" id="ARBA00006484"/>
    </source>
</evidence>
<dbReference type="eggNOG" id="COG0300">
    <property type="taxonomic scope" value="Bacteria"/>
</dbReference>
<dbReference type="EMBL" id="CP003740">
    <property type="protein sequence ID" value="AGI69309.1"/>
    <property type="molecule type" value="Genomic_DNA"/>
</dbReference>
<dbReference type="CDD" id="cd05233">
    <property type="entry name" value="SDR_c"/>
    <property type="match status" value="1"/>
</dbReference>
<accession>M9R9G2</accession>
<dbReference type="SUPFAM" id="SSF51735">
    <property type="entry name" value="NAD(P)-binding Rossmann-fold domains"/>
    <property type="match status" value="1"/>
</dbReference>
<dbReference type="Pfam" id="PF00106">
    <property type="entry name" value="adh_short"/>
    <property type="match status" value="1"/>
</dbReference>
<dbReference type="GO" id="GO:0016491">
    <property type="term" value="F:oxidoreductase activity"/>
    <property type="evidence" value="ECO:0007669"/>
    <property type="project" value="UniProtKB-KW"/>
</dbReference>
<dbReference type="InterPro" id="IPR036291">
    <property type="entry name" value="NAD(P)-bd_dom_sf"/>
</dbReference>
<reference evidence="3 4" key="1">
    <citation type="journal article" date="2013" name="PLoS ONE">
        <title>Poles Apart: Arctic and Antarctic Octadecabacter strains Share High Genome Plasticity and a New Type of Xanthorhodopsin.</title>
        <authorList>
            <person name="Vollmers J."/>
            <person name="Voget S."/>
            <person name="Dietrich S."/>
            <person name="Gollnow K."/>
            <person name="Smits M."/>
            <person name="Meyer K."/>
            <person name="Brinkhoff T."/>
            <person name="Simon M."/>
            <person name="Daniel R."/>
        </authorList>
    </citation>
    <scope>NUCLEOTIDE SEQUENCE [LARGE SCALE GENOMIC DNA]</scope>
    <source>
        <strain evidence="3 4">307</strain>
    </source>
</reference>
<dbReference type="PRINTS" id="PR00081">
    <property type="entry name" value="GDHRDH"/>
</dbReference>
<sequence>MTDTAPHQTSTAQTWIILGASSTIAKAFTRSVAETGAHVILAGRRMDDLNASAADAKARGASDATPMIFDARVPDTFQEIIDFSAAQSGTLNCAVFVGSMPAQDAIDADPALVDGTIADSFTGPARFLQMLAPVMMTRENGSIVGLGSVAGDRGRVGNYVYGAAKAGFATYLSGLRNHLGRHGVHVLTVKPGPVDTAMTQGLGKQPFMTTADAVVADIHKALHKKRNTLYTKWIWWPVMTIIKLIPEPIFKKMSI</sequence>
<dbReference type="STRING" id="391626.OAN307_c38660"/>
<dbReference type="PANTHER" id="PTHR44196">
    <property type="entry name" value="DEHYDROGENASE/REDUCTASE SDR FAMILY MEMBER 7B"/>
    <property type="match status" value="1"/>
</dbReference>
<dbReference type="Proteomes" id="UP000005307">
    <property type="component" value="Chromosome"/>
</dbReference>
<dbReference type="KEGG" id="oat:OAN307_c38660"/>
<dbReference type="PANTHER" id="PTHR44196:SF3">
    <property type="entry name" value="SHORT CHAIN DEHYDROGENASE FAMILY PROTEIN"/>
    <property type="match status" value="1"/>
</dbReference>